<gene>
    <name evidence="2" type="ORF">H7344_08460</name>
</gene>
<evidence type="ECO:0000313" key="2">
    <source>
        <dbReference type="EMBL" id="MBC2960322.1"/>
    </source>
</evidence>
<feature type="region of interest" description="Disordered" evidence="1">
    <location>
        <begin position="1"/>
        <end position="21"/>
    </location>
</feature>
<dbReference type="Proteomes" id="UP000604001">
    <property type="component" value="Unassembled WGS sequence"/>
</dbReference>
<accession>A0ABR6U7A3</accession>
<dbReference type="InterPro" id="IPR024248">
    <property type="entry name" value="DUF2695"/>
</dbReference>
<proteinExistence type="predicted"/>
<reference evidence="2 3" key="1">
    <citation type="submission" date="2020-08" db="EMBL/GenBank/DDBJ databases">
        <title>novel species in genus Nocardioides.</title>
        <authorList>
            <person name="Zhang G."/>
        </authorList>
    </citation>
    <scope>NUCLEOTIDE SEQUENCE [LARGE SCALE GENOMIC DNA]</scope>
    <source>
        <strain evidence="2 3">SC8A-24</strain>
    </source>
</reference>
<evidence type="ECO:0000256" key="1">
    <source>
        <dbReference type="SAM" id="MobiDB-lite"/>
    </source>
</evidence>
<organism evidence="2 3">
    <name type="scientific">Nocardioides deserti</name>
    <dbReference type="NCBI Taxonomy" id="1588644"/>
    <lineage>
        <taxon>Bacteria</taxon>
        <taxon>Bacillati</taxon>
        <taxon>Actinomycetota</taxon>
        <taxon>Actinomycetes</taxon>
        <taxon>Propionibacteriales</taxon>
        <taxon>Nocardioidaceae</taxon>
        <taxon>Nocardioides</taxon>
    </lineage>
</organism>
<dbReference type="EMBL" id="JACMYC010000004">
    <property type="protein sequence ID" value="MBC2960322.1"/>
    <property type="molecule type" value="Genomic_DNA"/>
</dbReference>
<evidence type="ECO:0000313" key="3">
    <source>
        <dbReference type="Proteomes" id="UP000604001"/>
    </source>
</evidence>
<sequence length="124" mass="13701">MQDSPGLSRPGARTVGGRSQDRGVRAECLLCFTARQVADEGCDHTLRWVDLFRELRSPTATGLEKRVGACDCATLARWTLARHLLVRDVRTDELEPPPEAPRCAGVGATSTRPCANWDRVRVTR</sequence>
<comment type="caution">
    <text evidence="2">The sequence shown here is derived from an EMBL/GenBank/DDBJ whole genome shotgun (WGS) entry which is preliminary data.</text>
</comment>
<keyword evidence="3" id="KW-1185">Reference proteome</keyword>
<protein>
    <submittedName>
        <fullName evidence="2">DUF2695 domain-containing protein</fullName>
    </submittedName>
</protein>
<dbReference type="Pfam" id="PF10905">
    <property type="entry name" value="DUF2695"/>
    <property type="match status" value="1"/>
</dbReference>
<name>A0ABR6U7A3_9ACTN</name>